<evidence type="ECO:0000259" key="2">
    <source>
        <dbReference type="PROSITE" id="PS50164"/>
    </source>
</evidence>
<name>A0A6C0IGC2_9ZZZZ</name>
<dbReference type="Gene3D" id="3.30.160.60">
    <property type="entry name" value="Classic Zinc Finger"/>
    <property type="match status" value="1"/>
</dbReference>
<evidence type="ECO:0008006" key="4">
    <source>
        <dbReference type="Google" id="ProtNLM"/>
    </source>
</evidence>
<organism evidence="3">
    <name type="scientific">viral metagenome</name>
    <dbReference type="NCBI Taxonomy" id="1070528"/>
    <lineage>
        <taxon>unclassified sequences</taxon>
        <taxon>metagenomes</taxon>
        <taxon>organismal metagenomes</taxon>
    </lineage>
</organism>
<dbReference type="InterPro" id="IPR013087">
    <property type="entry name" value="Znf_C2H2_type"/>
</dbReference>
<evidence type="ECO:0000313" key="3">
    <source>
        <dbReference type="EMBL" id="QHT90553.1"/>
    </source>
</evidence>
<proteinExistence type="predicted"/>
<dbReference type="Gene3D" id="3.40.1440.10">
    <property type="entry name" value="GIY-YIG endonuclease"/>
    <property type="match status" value="1"/>
</dbReference>
<accession>A0A6C0IGC2</accession>
<dbReference type="InterPro" id="IPR018306">
    <property type="entry name" value="Phage_T5_Orf172_DNA-bd"/>
</dbReference>
<dbReference type="PROSITE" id="PS50157">
    <property type="entry name" value="ZINC_FINGER_C2H2_2"/>
    <property type="match status" value="1"/>
</dbReference>
<protein>
    <recommendedName>
        <fullName evidence="4">C2H2-type domain-containing protein</fullName>
    </recommendedName>
</protein>
<reference evidence="3" key="1">
    <citation type="journal article" date="2020" name="Nature">
        <title>Giant virus diversity and host interactions through global metagenomics.</title>
        <authorList>
            <person name="Schulz F."/>
            <person name="Roux S."/>
            <person name="Paez-Espino D."/>
            <person name="Jungbluth S."/>
            <person name="Walsh D.A."/>
            <person name="Denef V.J."/>
            <person name="McMahon K.D."/>
            <person name="Konstantinidis K.T."/>
            <person name="Eloe-Fadrosh E.A."/>
            <person name="Kyrpides N.C."/>
            <person name="Woyke T."/>
        </authorList>
    </citation>
    <scope>NUCLEOTIDE SEQUENCE</scope>
    <source>
        <strain evidence="3">GVMAG-M-3300023184-68</strain>
    </source>
</reference>
<dbReference type="Pfam" id="PF10544">
    <property type="entry name" value="T5orf172"/>
    <property type="match status" value="1"/>
</dbReference>
<dbReference type="InterPro" id="IPR000305">
    <property type="entry name" value="GIY-YIG_endonuc"/>
</dbReference>
<sequence>MVIRTCDHCEYSTPCKSSYDDHMKSKRHQERVENGSEELRIFFECTNCKKKYNSKFGLYRHKKTCKKVEESPPISIFDDNVIRQRLEEISIELQTPMSNKLISIIVDKTKLIEDLHTKIGDVVVQPRIKTPTTKFVYNEYNIEYKTEERMIHGVQLCEACNVNILDWYSSENLNSEDPWLNMNQAFELACWISPNLLLELAKWNQSVSETTVKEKDLRIKLLENMYVNKQPRKDYPDNPVVYMLTTEDNKNKRIYIIGKTINLKNRLSSYNKTAEHEVVYYKECKDEESMTLSEGMILKKLRMYREKVNRDRFILPDEKEITDFVNVIDDCVQFFE</sequence>
<feature type="domain" description="C2H2-type" evidence="1">
    <location>
        <begin position="43"/>
        <end position="72"/>
    </location>
</feature>
<evidence type="ECO:0000259" key="1">
    <source>
        <dbReference type="PROSITE" id="PS50157"/>
    </source>
</evidence>
<dbReference type="SUPFAM" id="SSF82771">
    <property type="entry name" value="GIY-YIG endonuclease"/>
    <property type="match status" value="1"/>
</dbReference>
<dbReference type="EMBL" id="MN740154">
    <property type="protein sequence ID" value="QHT90553.1"/>
    <property type="molecule type" value="Genomic_DNA"/>
</dbReference>
<dbReference type="InterPro" id="IPR035901">
    <property type="entry name" value="GIY-YIG_endonuc_sf"/>
</dbReference>
<feature type="domain" description="GIY-YIG" evidence="2">
    <location>
        <begin position="237"/>
        <end position="315"/>
    </location>
</feature>
<dbReference type="PROSITE" id="PS50164">
    <property type="entry name" value="GIY_YIG"/>
    <property type="match status" value="1"/>
</dbReference>
<dbReference type="AlphaFoldDB" id="A0A6C0IGC2"/>